<dbReference type="OrthoDB" id="10498719at2759"/>
<proteinExistence type="predicted"/>
<feature type="non-terminal residue" evidence="1">
    <location>
        <position position="1"/>
    </location>
</feature>
<organism evidence="1 2">
    <name type="scientific">Funneliformis caledonium</name>
    <dbReference type="NCBI Taxonomy" id="1117310"/>
    <lineage>
        <taxon>Eukaryota</taxon>
        <taxon>Fungi</taxon>
        <taxon>Fungi incertae sedis</taxon>
        <taxon>Mucoromycota</taxon>
        <taxon>Glomeromycotina</taxon>
        <taxon>Glomeromycetes</taxon>
        <taxon>Glomerales</taxon>
        <taxon>Glomeraceae</taxon>
        <taxon>Funneliformis</taxon>
    </lineage>
</organism>
<dbReference type="EMBL" id="CAJVPQ010018994">
    <property type="protein sequence ID" value="CAG8752905.1"/>
    <property type="molecule type" value="Genomic_DNA"/>
</dbReference>
<dbReference type="AlphaFoldDB" id="A0A9N9NMV5"/>
<gene>
    <name evidence="1" type="ORF">FCALED_LOCUS16411</name>
</gene>
<dbReference type="Proteomes" id="UP000789570">
    <property type="component" value="Unassembled WGS sequence"/>
</dbReference>
<protein>
    <submittedName>
        <fullName evidence="1">6208_t:CDS:1</fullName>
    </submittedName>
</protein>
<evidence type="ECO:0000313" key="1">
    <source>
        <dbReference type="EMBL" id="CAG8752905.1"/>
    </source>
</evidence>
<keyword evidence="2" id="KW-1185">Reference proteome</keyword>
<reference evidence="1" key="1">
    <citation type="submission" date="2021-06" db="EMBL/GenBank/DDBJ databases">
        <authorList>
            <person name="Kallberg Y."/>
            <person name="Tangrot J."/>
            <person name="Rosling A."/>
        </authorList>
    </citation>
    <scope>NUCLEOTIDE SEQUENCE</scope>
    <source>
        <strain evidence="1">UK204</strain>
    </source>
</reference>
<accession>A0A9N9NMV5</accession>
<comment type="caution">
    <text evidence="1">The sequence shown here is derived from an EMBL/GenBank/DDBJ whole genome shotgun (WGS) entry which is preliminary data.</text>
</comment>
<evidence type="ECO:0000313" key="2">
    <source>
        <dbReference type="Proteomes" id="UP000789570"/>
    </source>
</evidence>
<name>A0A9N9NMV5_9GLOM</name>
<sequence>PYEKVDFYAGKFKRLLKKVDSSSVLPDKYTVRLFLNGLRKNIIPLVAFSHPKNVEEAINAAK</sequence>